<organism evidence="3 4">
    <name type="scientific">Physocladia obscura</name>
    <dbReference type="NCBI Taxonomy" id="109957"/>
    <lineage>
        <taxon>Eukaryota</taxon>
        <taxon>Fungi</taxon>
        <taxon>Fungi incertae sedis</taxon>
        <taxon>Chytridiomycota</taxon>
        <taxon>Chytridiomycota incertae sedis</taxon>
        <taxon>Chytridiomycetes</taxon>
        <taxon>Chytridiales</taxon>
        <taxon>Chytriomycetaceae</taxon>
        <taxon>Physocladia</taxon>
    </lineage>
</organism>
<evidence type="ECO:0000256" key="2">
    <source>
        <dbReference type="SAM" id="MobiDB-lite"/>
    </source>
</evidence>
<feature type="region of interest" description="Disordered" evidence="2">
    <location>
        <begin position="1"/>
        <end position="63"/>
    </location>
</feature>
<feature type="coiled-coil region" evidence="1">
    <location>
        <begin position="768"/>
        <end position="795"/>
    </location>
</feature>
<dbReference type="EMBL" id="JADGJH010001930">
    <property type="protein sequence ID" value="KAJ3106923.1"/>
    <property type="molecule type" value="Genomic_DNA"/>
</dbReference>
<name>A0AAD5SWP4_9FUNG</name>
<feature type="coiled-coil region" evidence="1">
    <location>
        <begin position="1100"/>
        <end position="1212"/>
    </location>
</feature>
<evidence type="ECO:0000256" key="1">
    <source>
        <dbReference type="SAM" id="Coils"/>
    </source>
</evidence>
<keyword evidence="1" id="KW-0175">Coiled coil</keyword>
<proteinExistence type="predicted"/>
<dbReference type="PANTHER" id="PTHR23159:SF31">
    <property type="entry name" value="CENTROSOME-ASSOCIATED PROTEIN CEP250 ISOFORM X1"/>
    <property type="match status" value="1"/>
</dbReference>
<feature type="compositionally biased region" description="Pro residues" evidence="2">
    <location>
        <begin position="41"/>
        <end position="55"/>
    </location>
</feature>
<feature type="compositionally biased region" description="Basic and acidic residues" evidence="2">
    <location>
        <begin position="1"/>
        <end position="10"/>
    </location>
</feature>
<dbReference type="Proteomes" id="UP001211907">
    <property type="component" value="Unassembled WGS sequence"/>
</dbReference>
<keyword evidence="4" id="KW-1185">Reference proteome</keyword>
<gene>
    <name evidence="3" type="ORF">HK100_003666</name>
</gene>
<reference evidence="3" key="1">
    <citation type="submission" date="2020-05" db="EMBL/GenBank/DDBJ databases">
        <title>Phylogenomic resolution of chytrid fungi.</title>
        <authorList>
            <person name="Stajich J.E."/>
            <person name="Amses K."/>
            <person name="Simmons R."/>
            <person name="Seto K."/>
            <person name="Myers J."/>
            <person name="Bonds A."/>
            <person name="Quandt C.A."/>
            <person name="Barry K."/>
            <person name="Liu P."/>
            <person name="Grigoriev I."/>
            <person name="Longcore J.E."/>
            <person name="James T.Y."/>
        </authorList>
    </citation>
    <scope>NUCLEOTIDE SEQUENCE</scope>
    <source>
        <strain evidence="3">JEL0513</strain>
    </source>
</reference>
<feature type="compositionally biased region" description="Basic residues" evidence="2">
    <location>
        <begin position="11"/>
        <end position="24"/>
    </location>
</feature>
<comment type="caution">
    <text evidence="3">The sequence shown here is derived from an EMBL/GenBank/DDBJ whole genome shotgun (WGS) entry which is preliminary data.</text>
</comment>
<feature type="region of interest" description="Disordered" evidence="2">
    <location>
        <begin position="504"/>
        <end position="542"/>
    </location>
</feature>
<feature type="region of interest" description="Disordered" evidence="2">
    <location>
        <begin position="195"/>
        <end position="237"/>
    </location>
</feature>
<feature type="coiled-coil region" evidence="1">
    <location>
        <begin position="941"/>
        <end position="1074"/>
    </location>
</feature>
<sequence length="1354" mass="153201">MDADRDEKLRLARKKLGKFQKTKKKSDTVSNSSGTVTPAEFGPPPIAALVPPPPMANTSTSSSTTVSASISRILPKQSLPAFSVPRATPIIAGKSRKFHSQPKPLIISSLKAADDHNYNTDGLVVNSVARPRSPSVYSQSPAPQAQNLQKRSMFNSFVSAVTTTAASIIKPDFEDFSTSATSSQLDDARKRLYTARQERQERSRSRSRSPSQSRTSSNIRASSKSPKPLSSSNRQMSDVGSNVFGIASRLFSGAISQQYEQQEHEHQPIEYQYGVQEGRDFNSNNAHSQIMQQYSNQNHQNNDYSYNTSYGQQNTQFVDQSHPQFYYDQNRHLNYQDENSQHYNNQLHGDSEIPPEQQQSQLYNENSYADSRHDVYVQQHPEQFYNENYSQSTMSRYNQSNNPENSNFYFQRSGAYGGSQQFVTDTIPFSSNQNVSQFPLDAVNSGVPRSPRSVIPGFEATISSTSPFDSIAAQSYQQNYPHVYSNEILTNYSNDSNLFHQEVANKNSPLGSPSRPKSLGIHLGMQNGSRSPQSVQTPLPQNSGSPIPFSFNGEADQQYAQDFPIGIGLQTWPTSPSQIQNVSRRPSSSKIIYSPIPSDGNSVAVVNSTANTTTTTMPIQVQYSRRNSASFMFPPPSNAQDHRSPSVQLQQTLPPSNNSFIQPNEAELSISDVTMDSSLTQQPTIQVSKSVYTRLVAENDSLTRQYAAQEHHLTHAVTARLHLEAQVSQIEDERRAVVRDMSELKEIVASFGSIEERVRAVDSRERSLVQLEHEYAKAVERLKERERLVEEAEKEVGKSGVVSAGEVDARMRVRIKEIEESRAGLELRERSVKEAEAKIAEEWGRASGLKIESEEALRKIEASATMVRESEGQFMVQNDTVRQLQAELEEKIRALDDGVSAVEKREHEVMRQRESLNYHMQELDNDRAAVEDGFRINSSEQKRIEDLAHSLELQAESLKVEQDLLRSREAEIRAREDDFLSEASQMANKEAIQLSELRRNYDEDLARLQADLADLQTREAQYHANSDELYRLSQEINQEKNRIEQISRELDAERADLERQVQDVRGTQASLSEQQKSLDNAVAAFSEMKEYINNSIKENEARIRNEFESLQQVHAELKEREESLMRKSQEDRQILQELQISIENDRQILVEKEQAIQKNQSASNKEILAKLDDLEKENSELQTILNDFTTTRNQYESQITILEDSNRQLQSNVLRLTQMIDTGSFKRSTSLRSLTPSSFVDQQKPGGPFDERFEFLEKKVNDISKEDGSLKEAAATIISTFKEFKKFWNDTVPIIQEIRTHKGVSSPDRNHLWTRREAETLQNVAEGKKVTVKDMDLLTNRSSNEVFNVIASLT</sequence>
<feature type="compositionally biased region" description="Low complexity" evidence="2">
    <location>
        <begin position="208"/>
        <end position="232"/>
    </location>
</feature>
<feature type="compositionally biased region" description="Basic and acidic residues" evidence="2">
    <location>
        <begin position="195"/>
        <end position="204"/>
    </location>
</feature>
<evidence type="ECO:0000313" key="3">
    <source>
        <dbReference type="EMBL" id="KAJ3106923.1"/>
    </source>
</evidence>
<accession>A0AAD5SWP4</accession>
<protein>
    <submittedName>
        <fullName evidence="3">Uncharacterized protein</fullName>
    </submittedName>
</protein>
<feature type="non-terminal residue" evidence="3">
    <location>
        <position position="1"/>
    </location>
</feature>
<dbReference type="PANTHER" id="PTHR23159">
    <property type="entry name" value="CENTROSOMAL PROTEIN 2"/>
    <property type="match status" value="1"/>
</dbReference>
<feature type="compositionally biased region" description="Polar residues" evidence="2">
    <location>
        <begin position="526"/>
        <end position="542"/>
    </location>
</feature>
<evidence type="ECO:0000313" key="4">
    <source>
        <dbReference type="Proteomes" id="UP001211907"/>
    </source>
</evidence>